<evidence type="ECO:0000256" key="1">
    <source>
        <dbReference type="SAM" id="Phobius"/>
    </source>
</evidence>
<dbReference type="AlphaFoldDB" id="A0A8J2RQ76"/>
<keyword evidence="3" id="KW-1185">Reference proteome</keyword>
<evidence type="ECO:0008006" key="4">
    <source>
        <dbReference type="Google" id="ProtNLM"/>
    </source>
</evidence>
<name>A0A8J2RQ76_9CRUS</name>
<keyword evidence="1" id="KW-0812">Transmembrane</keyword>
<evidence type="ECO:0000313" key="2">
    <source>
        <dbReference type="EMBL" id="CAH0107512.1"/>
    </source>
</evidence>
<proteinExistence type="predicted"/>
<organism evidence="2 3">
    <name type="scientific">Daphnia galeata</name>
    <dbReference type="NCBI Taxonomy" id="27404"/>
    <lineage>
        <taxon>Eukaryota</taxon>
        <taxon>Metazoa</taxon>
        <taxon>Ecdysozoa</taxon>
        <taxon>Arthropoda</taxon>
        <taxon>Crustacea</taxon>
        <taxon>Branchiopoda</taxon>
        <taxon>Diplostraca</taxon>
        <taxon>Cladocera</taxon>
        <taxon>Anomopoda</taxon>
        <taxon>Daphniidae</taxon>
        <taxon>Daphnia</taxon>
    </lineage>
</organism>
<accession>A0A8J2RQ76</accession>
<comment type="caution">
    <text evidence="2">The sequence shown here is derived from an EMBL/GenBank/DDBJ whole genome shotgun (WGS) entry which is preliminary data.</text>
</comment>
<feature type="transmembrane region" description="Helical" evidence="1">
    <location>
        <begin position="50"/>
        <end position="70"/>
    </location>
</feature>
<reference evidence="2" key="1">
    <citation type="submission" date="2021-11" db="EMBL/GenBank/DDBJ databases">
        <authorList>
            <person name="Schell T."/>
        </authorList>
    </citation>
    <scope>NUCLEOTIDE SEQUENCE</scope>
    <source>
        <strain evidence="2">M5</strain>
    </source>
</reference>
<sequence>MEGCKKMHCGSSTSKLMSKFLLMCSIFNVMALPICVCGLDHFGFGVFVPIHWFGFLFCNSVWHCLFYDIYSFCEKDETNDDFEHTLILPSDSTVTCYDIKIEANVLLFKGIAILLSLINNIVVTVLWSKNICKCNCNSNNSSIPIAGSTVRHPPANPQQFAPNWAIPLTGKQHSTISILLNSAGLSQQQPMN</sequence>
<feature type="transmembrane region" description="Helical" evidence="1">
    <location>
        <begin position="106"/>
        <end position="127"/>
    </location>
</feature>
<protein>
    <recommendedName>
        <fullName evidence="4">Transmembrane protein</fullName>
    </recommendedName>
</protein>
<dbReference type="EMBL" id="CAKKLH010000277">
    <property type="protein sequence ID" value="CAH0107512.1"/>
    <property type="molecule type" value="Genomic_DNA"/>
</dbReference>
<dbReference type="OrthoDB" id="6401252at2759"/>
<dbReference type="Proteomes" id="UP000789390">
    <property type="component" value="Unassembled WGS sequence"/>
</dbReference>
<feature type="transmembrane region" description="Helical" evidence="1">
    <location>
        <begin position="20"/>
        <end position="44"/>
    </location>
</feature>
<keyword evidence="1" id="KW-0472">Membrane</keyword>
<evidence type="ECO:0000313" key="3">
    <source>
        <dbReference type="Proteomes" id="UP000789390"/>
    </source>
</evidence>
<keyword evidence="1" id="KW-1133">Transmembrane helix</keyword>
<gene>
    <name evidence="2" type="ORF">DGAL_LOCUS10815</name>
</gene>